<comment type="catalytic activity">
    <reaction evidence="1">
        <text>Endohydrolysis of (1-&gt;4)-beta-D-glucosidic linkages in cellulose, lichenin and cereal beta-D-glucans.</text>
        <dbReference type="EC" id="3.2.1.4"/>
    </reaction>
</comment>
<dbReference type="SUPFAM" id="SSF53098">
    <property type="entry name" value="Ribonuclease H-like"/>
    <property type="match status" value="1"/>
</dbReference>
<dbReference type="PROSITE" id="PS50994">
    <property type="entry name" value="INTEGRASE"/>
    <property type="match status" value="1"/>
</dbReference>
<dbReference type="InterPro" id="IPR039537">
    <property type="entry name" value="Retrotran_Ty1/copia-like"/>
</dbReference>
<dbReference type="EC" id="3.2.1.4" evidence="3"/>
<comment type="caution">
    <text evidence="8">The sequence shown here is derived from an EMBL/GenBank/DDBJ whole genome shotgun (WGS) entry which is preliminary data.</text>
</comment>
<evidence type="ECO:0000256" key="3">
    <source>
        <dbReference type="ARBA" id="ARBA00012601"/>
    </source>
</evidence>
<dbReference type="GO" id="GO:0003676">
    <property type="term" value="F:nucleic acid binding"/>
    <property type="evidence" value="ECO:0007669"/>
    <property type="project" value="InterPro"/>
</dbReference>
<dbReference type="Gene3D" id="3.30.420.10">
    <property type="entry name" value="Ribonuclease H-like superfamily/Ribonuclease H"/>
    <property type="match status" value="1"/>
</dbReference>
<dbReference type="InterPro" id="IPR012337">
    <property type="entry name" value="RNaseH-like_sf"/>
</dbReference>
<evidence type="ECO:0000313" key="8">
    <source>
        <dbReference type="EMBL" id="KAK9948438.1"/>
    </source>
</evidence>
<dbReference type="GO" id="GO:0030245">
    <property type="term" value="P:cellulose catabolic process"/>
    <property type="evidence" value="ECO:0007669"/>
    <property type="project" value="UniProtKB-KW"/>
</dbReference>
<keyword evidence="6" id="KW-0624">Polysaccharide degradation</keyword>
<feature type="domain" description="Integrase catalytic" evidence="7">
    <location>
        <begin position="22"/>
        <end position="144"/>
    </location>
</feature>
<dbReference type="InterPro" id="IPR001701">
    <property type="entry name" value="Glyco_hydro_9"/>
</dbReference>
<dbReference type="InterPro" id="IPR012341">
    <property type="entry name" value="6hp_glycosidase-like_sf"/>
</dbReference>
<dbReference type="InterPro" id="IPR008928">
    <property type="entry name" value="6-hairpin_glycosidase_sf"/>
</dbReference>
<dbReference type="PANTHER" id="PTHR42648">
    <property type="entry name" value="TRANSPOSASE, PUTATIVE-RELATED"/>
    <property type="match status" value="1"/>
</dbReference>
<accession>A0AAW1YHT4</accession>
<evidence type="ECO:0000256" key="2">
    <source>
        <dbReference type="ARBA" id="ARBA00007072"/>
    </source>
</evidence>
<dbReference type="PANTHER" id="PTHR42648:SF25">
    <property type="entry name" value="RNA-DIRECTED DNA POLYMERASE"/>
    <property type="match status" value="1"/>
</dbReference>
<evidence type="ECO:0000256" key="6">
    <source>
        <dbReference type="ARBA" id="ARBA00023326"/>
    </source>
</evidence>
<keyword evidence="5" id="KW-0119">Carbohydrate metabolism</keyword>
<dbReference type="Gene3D" id="1.50.10.10">
    <property type="match status" value="1"/>
</dbReference>
<gene>
    <name evidence="8" type="ORF">M0R45_004012</name>
</gene>
<dbReference type="SUPFAM" id="SSF48208">
    <property type="entry name" value="Six-hairpin glycosidases"/>
    <property type="match status" value="1"/>
</dbReference>
<evidence type="ECO:0000259" key="7">
    <source>
        <dbReference type="PROSITE" id="PS50994"/>
    </source>
</evidence>
<evidence type="ECO:0000256" key="1">
    <source>
        <dbReference type="ARBA" id="ARBA00000966"/>
    </source>
</evidence>
<dbReference type="InterPro" id="IPR036397">
    <property type="entry name" value="RNaseH_sf"/>
</dbReference>
<evidence type="ECO:0000256" key="5">
    <source>
        <dbReference type="ARBA" id="ARBA00023277"/>
    </source>
</evidence>
<comment type="similarity">
    <text evidence="2">Belongs to the glycosyl hydrolase 9 (cellulase E) family.</text>
</comment>
<keyword evidence="9" id="KW-1185">Reference proteome</keyword>
<dbReference type="GO" id="GO:0008810">
    <property type="term" value="F:cellulase activity"/>
    <property type="evidence" value="ECO:0007669"/>
    <property type="project" value="UniProtKB-EC"/>
</dbReference>
<keyword evidence="4" id="KW-0136">Cellulose degradation</keyword>
<protein>
    <recommendedName>
        <fullName evidence="3">cellulase</fullName>
        <ecNumber evidence="3">3.2.1.4</ecNumber>
    </recommendedName>
</protein>
<dbReference type="AlphaFoldDB" id="A0AAW1YHT4"/>
<reference evidence="8 9" key="1">
    <citation type="journal article" date="2023" name="G3 (Bethesda)">
        <title>A chromosome-length genome assembly and annotation of blackberry (Rubus argutus, cv. 'Hillquist').</title>
        <authorList>
            <person name="Bruna T."/>
            <person name="Aryal R."/>
            <person name="Dudchenko O."/>
            <person name="Sargent D.J."/>
            <person name="Mead D."/>
            <person name="Buti M."/>
            <person name="Cavallini A."/>
            <person name="Hytonen T."/>
            <person name="Andres J."/>
            <person name="Pham M."/>
            <person name="Weisz D."/>
            <person name="Mascagni F."/>
            <person name="Usai G."/>
            <person name="Natali L."/>
            <person name="Bassil N."/>
            <person name="Fernandez G.E."/>
            <person name="Lomsadze A."/>
            <person name="Armour M."/>
            <person name="Olukolu B."/>
            <person name="Poorten T."/>
            <person name="Britton C."/>
            <person name="Davik J."/>
            <person name="Ashrafi H."/>
            <person name="Aiden E.L."/>
            <person name="Borodovsky M."/>
            <person name="Worthington M."/>
        </authorList>
    </citation>
    <scope>NUCLEOTIDE SEQUENCE [LARGE SCALE GENOMIC DNA]</scope>
    <source>
        <strain evidence="8">PI 553951</strain>
    </source>
</reference>
<dbReference type="GO" id="GO:0015074">
    <property type="term" value="P:DNA integration"/>
    <property type="evidence" value="ECO:0007669"/>
    <property type="project" value="InterPro"/>
</dbReference>
<name>A0AAW1YHT4_RUBAR</name>
<sequence length="236" mass="26063">MHRQDGHKFCLLSTRNAAFPKLLAQIIKLRAHHSDYPIKSIRLDNAAEFTSKTFDDYCMTLGIEVEHPVAYVHTQNGLAEAFIKRLQMIARTLVMRTKLPVSAWGYAILHAAALVRLRPMATQTLSAYQLVTGYEPDVSHLRVFGCLVNVPIEPPKRSKFGPQKHTGCGDGFKWLYSPDPNPNVAIGALVGGPFQNDSYMDIRNNSMQGEPSTYNSALIVALLSGLVSTSSAAKHL</sequence>
<evidence type="ECO:0000256" key="4">
    <source>
        <dbReference type="ARBA" id="ARBA00023001"/>
    </source>
</evidence>
<evidence type="ECO:0000313" key="9">
    <source>
        <dbReference type="Proteomes" id="UP001457282"/>
    </source>
</evidence>
<proteinExistence type="inferred from homology"/>
<dbReference type="Pfam" id="PF00759">
    <property type="entry name" value="Glyco_hydro_9"/>
    <property type="match status" value="1"/>
</dbReference>
<dbReference type="InterPro" id="IPR001584">
    <property type="entry name" value="Integrase_cat-core"/>
</dbReference>
<dbReference type="EMBL" id="JBEDUW010000001">
    <property type="protein sequence ID" value="KAK9948438.1"/>
    <property type="molecule type" value="Genomic_DNA"/>
</dbReference>
<dbReference type="Proteomes" id="UP001457282">
    <property type="component" value="Unassembled WGS sequence"/>
</dbReference>
<organism evidence="8 9">
    <name type="scientific">Rubus argutus</name>
    <name type="common">Southern blackberry</name>
    <dbReference type="NCBI Taxonomy" id="59490"/>
    <lineage>
        <taxon>Eukaryota</taxon>
        <taxon>Viridiplantae</taxon>
        <taxon>Streptophyta</taxon>
        <taxon>Embryophyta</taxon>
        <taxon>Tracheophyta</taxon>
        <taxon>Spermatophyta</taxon>
        <taxon>Magnoliopsida</taxon>
        <taxon>eudicotyledons</taxon>
        <taxon>Gunneridae</taxon>
        <taxon>Pentapetalae</taxon>
        <taxon>rosids</taxon>
        <taxon>fabids</taxon>
        <taxon>Rosales</taxon>
        <taxon>Rosaceae</taxon>
        <taxon>Rosoideae</taxon>
        <taxon>Rosoideae incertae sedis</taxon>
        <taxon>Rubus</taxon>
    </lineage>
</organism>